<reference evidence="1 2" key="1">
    <citation type="journal article" date="2011" name="PLoS Pathog.">
        <title>Endophytic Life Strategies Decoded by Genome and Transcriptome Analyses of the Mutualistic Root Symbiont Piriformospora indica.</title>
        <authorList>
            <person name="Zuccaro A."/>
            <person name="Lahrmann U."/>
            <person name="Guldener U."/>
            <person name="Langen G."/>
            <person name="Pfiffi S."/>
            <person name="Biedenkopf D."/>
            <person name="Wong P."/>
            <person name="Samans B."/>
            <person name="Grimm C."/>
            <person name="Basiewicz M."/>
            <person name="Murat C."/>
            <person name="Martin F."/>
            <person name="Kogel K.H."/>
        </authorList>
    </citation>
    <scope>NUCLEOTIDE SEQUENCE [LARGE SCALE GENOMIC DNA]</scope>
    <source>
        <strain evidence="1 2">DSM 11827</strain>
    </source>
</reference>
<accession>G4TXL2</accession>
<dbReference type="OrthoDB" id="3326914at2759"/>
<sequence>MYDRPGGVNLSAIPSIMCEEEIRCEFSDLRTSCLRGLLFTSLSWKVEHQGLDDVRLDGNIKGLEEGKYKLDHNPAYLETSPILGSGDLAKVSVWDPKLITRTRYARSLRARACGEFLKTGRPSHFSSMWERCPDRLRGCFDPHHLADFDANQSSRNTDLWPQHAGSRVLAHREYAHVEELDWRKDVGMLMGTMVSTDVFPLKSRVCFFELWFSADRHRSGAPNQWPVLLQVGDFCPPDYSCRAVGSAMGWSDNLTPVLFAAHCEGGNPQEALEILAATFHQTMILFILYYLDTRSTWDEDMPGWMVLYGITYSSEMQGFRIHAYHPIFESPEDPNAPHSSASWGAVSTNLVTGFKGVWRQDPWCREPLLATLSRIQGHCMDVLSRLRAWSGYSKLWKQFLV</sequence>
<keyword evidence="2" id="KW-1185">Reference proteome</keyword>
<protein>
    <submittedName>
        <fullName evidence="1">Uncharacterized protein</fullName>
    </submittedName>
</protein>
<evidence type="ECO:0000313" key="2">
    <source>
        <dbReference type="Proteomes" id="UP000007148"/>
    </source>
</evidence>
<dbReference type="HOGENOM" id="CLU_687196_0_0_1"/>
<gene>
    <name evidence="1" type="ORF">PIIN_10055</name>
</gene>
<dbReference type="InParanoid" id="G4TXL2"/>
<dbReference type="EMBL" id="CAFZ01000592">
    <property type="protein sequence ID" value="CCA76055.1"/>
    <property type="molecule type" value="Genomic_DNA"/>
</dbReference>
<comment type="caution">
    <text evidence="1">The sequence shown here is derived from an EMBL/GenBank/DDBJ whole genome shotgun (WGS) entry which is preliminary data.</text>
</comment>
<name>G4TXL2_SERID</name>
<dbReference type="AlphaFoldDB" id="G4TXL2"/>
<dbReference type="Proteomes" id="UP000007148">
    <property type="component" value="Unassembled WGS sequence"/>
</dbReference>
<proteinExistence type="predicted"/>
<organism evidence="1 2">
    <name type="scientific">Serendipita indica (strain DSM 11827)</name>
    <name type="common">Root endophyte fungus</name>
    <name type="synonym">Piriformospora indica</name>
    <dbReference type="NCBI Taxonomy" id="1109443"/>
    <lineage>
        <taxon>Eukaryota</taxon>
        <taxon>Fungi</taxon>
        <taxon>Dikarya</taxon>
        <taxon>Basidiomycota</taxon>
        <taxon>Agaricomycotina</taxon>
        <taxon>Agaricomycetes</taxon>
        <taxon>Sebacinales</taxon>
        <taxon>Serendipitaceae</taxon>
        <taxon>Serendipita</taxon>
    </lineage>
</organism>
<evidence type="ECO:0000313" key="1">
    <source>
        <dbReference type="EMBL" id="CCA76055.1"/>
    </source>
</evidence>